<evidence type="ECO:0000313" key="3">
    <source>
        <dbReference type="Proteomes" id="UP000007517"/>
    </source>
</evidence>
<proteinExistence type="predicted"/>
<dbReference type="HOGENOM" id="CLU_2861374_0_0_11"/>
<dbReference type="Proteomes" id="UP000007517">
    <property type="component" value="Chromosome"/>
</dbReference>
<keyword evidence="3" id="KW-1185">Reference proteome</keyword>
<dbReference type="AlphaFoldDB" id="H6RJ00"/>
<dbReference type="RefSeq" id="WP_014376425.1">
    <property type="nucleotide sequence ID" value="NC_016943.1"/>
</dbReference>
<accession>H6RJ00</accession>
<dbReference type="OrthoDB" id="10011644at2"/>
<dbReference type="EMBL" id="FO117623">
    <property type="protein sequence ID" value="CCG03542.1"/>
    <property type="molecule type" value="Genomic_DNA"/>
</dbReference>
<feature type="transmembrane region" description="Helical" evidence="1">
    <location>
        <begin position="6"/>
        <end position="26"/>
    </location>
</feature>
<reference evidence="3" key="2">
    <citation type="submission" date="2012-02" db="EMBL/GenBank/DDBJ databases">
        <title>Complete genome sequence of Blastococcus saxobsidens strain DD2.</title>
        <authorList>
            <person name="Genoscope."/>
        </authorList>
    </citation>
    <scope>NUCLEOTIDE SEQUENCE [LARGE SCALE GENOMIC DNA]</scope>
    <source>
        <strain evidence="3">DD2</strain>
    </source>
</reference>
<gene>
    <name evidence="2" type="ordered locus">BLASA_2667</name>
</gene>
<evidence type="ECO:0000256" key="1">
    <source>
        <dbReference type="SAM" id="Phobius"/>
    </source>
</evidence>
<dbReference type="STRING" id="1146883.BLASA_2667"/>
<name>H6RJ00_BLASD</name>
<organism evidence="2 3">
    <name type="scientific">Blastococcus saxobsidens (strain DD2)</name>
    <dbReference type="NCBI Taxonomy" id="1146883"/>
    <lineage>
        <taxon>Bacteria</taxon>
        <taxon>Bacillati</taxon>
        <taxon>Actinomycetota</taxon>
        <taxon>Actinomycetes</taxon>
        <taxon>Geodermatophilales</taxon>
        <taxon>Geodermatophilaceae</taxon>
        <taxon>Blastococcus</taxon>
    </lineage>
</organism>
<sequence>MVFWIVLAGVVVLALVVLGVVAYGVLGAFGRLDREVAAAERDVAPVLAQVQRASDRATQLRDGRSSGS</sequence>
<keyword evidence="1" id="KW-0472">Membrane</keyword>
<dbReference type="KEGG" id="bsd:BLASA_2667"/>
<reference evidence="2 3" key="1">
    <citation type="journal article" date="2012" name="J. Bacteriol.">
        <title>Genome Sequence of Blastococcus saxobsidens DD2, a Stone-Inhabiting Bacterium.</title>
        <authorList>
            <person name="Chouaia B."/>
            <person name="Crotti E."/>
            <person name="Brusetti L."/>
            <person name="Daffonchio D."/>
            <person name="Essoussi I."/>
            <person name="Nouioui I."/>
            <person name="Sbissi I."/>
            <person name="Ghodhbane-Gtari F."/>
            <person name="Gtari M."/>
            <person name="Vacherie B."/>
            <person name="Barbe V."/>
            <person name="Medigue C."/>
            <person name="Gury J."/>
            <person name="Pujic P."/>
            <person name="Normand P."/>
        </authorList>
    </citation>
    <scope>NUCLEOTIDE SEQUENCE [LARGE SCALE GENOMIC DNA]</scope>
    <source>
        <strain evidence="2 3">DD2</strain>
    </source>
</reference>
<evidence type="ECO:0000313" key="2">
    <source>
        <dbReference type="EMBL" id="CCG03542.1"/>
    </source>
</evidence>
<protein>
    <submittedName>
        <fullName evidence="2">Uncharacterized protein</fullName>
    </submittedName>
</protein>
<keyword evidence="1" id="KW-1133">Transmembrane helix</keyword>
<keyword evidence="1" id="KW-0812">Transmembrane</keyword>